<organism evidence="4 5">
    <name type="scientific">Ornithinimicrobium tianjinense</name>
    <dbReference type="NCBI Taxonomy" id="1195761"/>
    <lineage>
        <taxon>Bacteria</taxon>
        <taxon>Bacillati</taxon>
        <taxon>Actinomycetota</taxon>
        <taxon>Actinomycetes</taxon>
        <taxon>Micrococcales</taxon>
        <taxon>Ornithinimicrobiaceae</taxon>
        <taxon>Ornithinimicrobium</taxon>
    </lineage>
</organism>
<dbReference type="Proteomes" id="UP000605670">
    <property type="component" value="Unassembled WGS sequence"/>
</dbReference>
<dbReference type="Pfam" id="PF13531">
    <property type="entry name" value="SBP_bac_11"/>
    <property type="match status" value="1"/>
</dbReference>
<dbReference type="SUPFAM" id="SSF53300">
    <property type="entry name" value="vWA-like"/>
    <property type="match status" value="1"/>
</dbReference>
<dbReference type="Gene3D" id="3.40.50.410">
    <property type="entry name" value="von Willebrand factor, type A domain"/>
    <property type="match status" value="1"/>
</dbReference>
<reference evidence="4" key="2">
    <citation type="submission" date="2020-09" db="EMBL/GenBank/DDBJ databases">
        <authorList>
            <person name="Sun Q."/>
            <person name="Zhou Y."/>
        </authorList>
    </citation>
    <scope>NUCLEOTIDE SEQUENCE</scope>
    <source>
        <strain evidence="4">CGMCC 1.12160</strain>
    </source>
</reference>
<evidence type="ECO:0000313" key="5">
    <source>
        <dbReference type="Proteomes" id="UP000605670"/>
    </source>
</evidence>
<keyword evidence="2" id="KW-0812">Transmembrane</keyword>
<evidence type="ECO:0000259" key="3">
    <source>
        <dbReference type="PROSITE" id="PS50234"/>
    </source>
</evidence>
<keyword evidence="5" id="KW-1185">Reference proteome</keyword>
<dbReference type="InterPro" id="IPR002035">
    <property type="entry name" value="VWF_A"/>
</dbReference>
<protein>
    <recommendedName>
        <fullName evidence="3">VWFA domain-containing protein</fullName>
    </recommendedName>
</protein>
<dbReference type="EMBL" id="BMEM01000001">
    <property type="protein sequence ID" value="GGF36481.1"/>
    <property type="molecule type" value="Genomic_DNA"/>
</dbReference>
<evidence type="ECO:0000256" key="2">
    <source>
        <dbReference type="SAM" id="Phobius"/>
    </source>
</evidence>
<dbReference type="RefSeq" id="WP_188427604.1">
    <property type="nucleotide sequence ID" value="NZ_BAABKH010000007.1"/>
</dbReference>
<keyword evidence="2" id="KW-1133">Transmembrane helix</keyword>
<keyword evidence="2" id="KW-0472">Membrane</keyword>
<accession>A0A917BDL3</accession>
<dbReference type="AlphaFoldDB" id="A0A917BDL3"/>
<name>A0A917BDL3_9MICO</name>
<feature type="transmembrane region" description="Helical" evidence="2">
    <location>
        <begin position="12"/>
        <end position="33"/>
    </location>
</feature>
<feature type="region of interest" description="Disordered" evidence="1">
    <location>
        <begin position="44"/>
        <end position="66"/>
    </location>
</feature>
<dbReference type="InterPro" id="IPR036465">
    <property type="entry name" value="vWFA_dom_sf"/>
</dbReference>
<gene>
    <name evidence="4" type="ORF">GCM10011366_00160</name>
</gene>
<evidence type="ECO:0000313" key="4">
    <source>
        <dbReference type="EMBL" id="GGF36481.1"/>
    </source>
</evidence>
<evidence type="ECO:0000256" key="1">
    <source>
        <dbReference type="SAM" id="MobiDB-lite"/>
    </source>
</evidence>
<sequence>MAKHAAPSTVGWGQRILMGLVALLVVVAGYGAYTLLAGDAPDDGAPGTAAGQDDQPAPSSDDGAKAEGDVACGRVTVWSAPELLPAVSAAAERAHDDCFTYSVVTRGTAVAQAAVERGELPDAWIPSSSAWPTLAATGGAEVTVGEVLASSPVMLASTPETVQAMAGLGIDAGSTWPEVLEIYQELLASGDAPVDLRVGDPRVDAASLALVNTVSGAVGGVDDPESPVRDLLVVLAQNAVQGDVASAVRSVPSTLVPLTEQQLADAAEKGLALQGMPLESGAVQVPFVRGREAVSSDAVDALEQQLLSEAGRADLAALGLRPGADGAAPGVTGVPENLTTAGAEVDPAEIAAVAETWSVIAPESRILTLIDISGSMEAEIGRSTRIDLTREAAQTALSVIPGQTEIGLWYFSTALDRSKDYRAVVPLRPLDEEIRGVTQRDLLMTETASLGLDILEGDTGLHDSLWAGYKYMRDNAEPGSISSVLLLTDGINDDSTGGLSADEVVDLLEKARDTEAGAPVTVVLIGVGPDVDEGALQRLAEAAGGEAMVIRDPRELPQVFVDVVASRAQ</sequence>
<feature type="domain" description="VWFA" evidence="3">
    <location>
        <begin position="365"/>
        <end position="564"/>
    </location>
</feature>
<proteinExistence type="predicted"/>
<comment type="caution">
    <text evidence="4">The sequence shown here is derived from an EMBL/GenBank/DDBJ whole genome shotgun (WGS) entry which is preliminary data.</text>
</comment>
<dbReference type="Pfam" id="PF13768">
    <property type="entry name" value="VWA_3"/>
    <property type="match status" value="1"/>
</dbReference>
<dbReference type="PROSITE" id="PS50234">
    <property type="entry name" value="VWFA"/>
    <property type="match status" value="1"/>
</dbReference>
<feature type="compositionally biased region" description="Low complexity" evidence="1">
    <location>
        <begin position="44"/>
        <end position="55"/>
    </location>
</feature>
<dbReference type="SMART" id="SM00327">
    <property type="entry name" value="VWA"/>
    <property type="match status" value="1"/>
</dbReference>
<reference evidence="4" key="1">
    <citation type="journal article" date="2014" name="Int. J. Syst. Evol. Microbiol.">
        <title>Complete genome sequence of Corynebacterium casei LMG S-19264T (=DSM 44701T), isolated from a smear-ripened cheese.</title>
        <authorList>
            <consortium name="US DOE Joint Genome Institute (JGI-PGF)"/>
            <person name="Walter F."/>
            <person name="Albersmeier A."/>
            <person name="Kalinowski J."/>
            <person name="Ruckert C."/>
        </authorList>
    </citation>
    <scope>NUCLEOTIDE SEQUENCE</scope>
    <source>
        <strain evidence="4">CGMCC 1.12160</strain>
    </source>
</reference>